<protein>
    <submittedName>
        <fullName evidence="7">Thiol:disulfide interchange protein TlpA</fullName>
    </submittedName>
</protein>
<dbReference type="CDD" id="cd02966">
    <property type="entry name" value="TlpA_like_family"/>
    <property type="match status" value="1"/>
</dbReference>
<dbReference type="RefSeq" id="WP_064715355.1">
    <property type="nucleotide sequence ID" value="NZ_JMTM01000046.1"/>
</dbReference>
<dbReference type="EMBL" id="JMTM01000046">
    <property type="protein sequence ID" value="OAZ03849.1"/>
    <property type="molecule type" value="Genomic_DNA"/>
</dbReference>
<dbReference type="InterPro" id="IPR013740">
    <property type="entry name" value="Redoxin"/>
</dbReference>
<feature type="signal peptide" evidence="5">
    <location>
        <begin position="1"/>
        <end position="19"/>
    </location>
</feature>
<organism evidence="7 8">
    <name type="scientific">Flavobacterium succinicans</name>
    <dbReference type="NCBI Taxonomy" id="29536"/>
    <lineage>
        <taxon>Bacteria</taxon>
        <taxon>Pseudomonadati</taxon>
        <taxon>Bacteroidota</taxon>
        <taxon>Flavobacteriia</taxon>
        <taxon>Flavobacteriales</taxon>
        <taxon>Flavobacteriaceae</taxon>
        <taxon>Flavobacterium</taxon>
    </lineage>
</organism>
<evidence type="ECO:0000313" key="8">
    <source>
        <dbReference type="Proteomes" id="UP000093807"/>
    </source>
</evidence>
<proteinExistence type="predicted"/>
<evidence type="ECO:0000256" key="5">
    <source>
        <dbReference type="SAM" id="SignalP"/>
    </source>
</evidence>
<comment type="caution">
    <text evidence="7">The sequence shown here is derived from an EMBL/GenBank/DDBJ whole genome shotgun (WGS) entry which is preliminary data.</text>
</comment>
<evidence type="ECO:0000256" key="2">
    <source>
        <dbReference type="ARBA" id="ARBA00022748"/>
    </source>
</evidence>
<dbReference type="GO" id="GO:0016491">
    <property type="term" value="F:oxidoreductase activity"/>
    <property type="evidence" value="ECO:0007669"/>
    <property type="project" value="InterPro"/>
</dbReference>
<evidence type="ECO:0000259" key="6">
    <source>
        <dbReference type="PROSITE" id="PS51352"/>
    </source>
</evidence>
<evidence type="ECO:0000256" key="3">
    <source>
        <dbReference type="ARBA" id="ARBA00023157"/>
    </source>
</evidence>
<dbReference type="PANTHER" id="PTHR42852:SF6">
    <property type="entry name" value="THIOL:DISULFIDE INTERCHANGE PROTEIN DSBE"/>
    <property type="match status" value="1"/>
</dbReference>
<dbReference type="InterPro" id="IPR013766">
    <property type="entry name" value="Thioredoxin_domain"/>
</dbReference>
<evidence type="ECO:0000256" key="4">
    <source>
        <dbReference type="ARBA" id="ARBA00023284"/>
    </source>
</evidence>
<evidence type="ECO:0000313" key="7">
    <source>
        <dbReference type="EMBL" id="OAZ03849.1"/>
    </source>
</evidence>
<dbReference type="InterPro" id="IPR050553">
    <property type="entry name" value="Thioredoxin_ResA/DsbE_sf"/>
</dbReference>
<evidence type="ECO:0000256" key="1">
    <source>
        <dbReference type="ARBA" id="ARBA00004196"/>
    </source>
</evidence>
<keyword evidence="4" id="KW-0676">Redox-active center</keyword>
<dbReference type="GO" id="GO:0030313">
    <property type="term" value="C:cell envelope"/>
    <property type="evidence" value="ECO:0007669"/>
    <property type="project" value="UniProtKB-SubCell"/>
</dbReference>
<reference evidence="7 8" key="1">
    <citation type="submission" date="2016-06" db="EMBL/GenBank/DDBJ databases">
        <title>Draft genome sequence of Flavobacterium succinicans strain DD5b.</title>
        <authorList>
            <person name="Poehlein A."/>
            <person name="Daniel R."/>
            <person name="Simeonova D.D."/>
        </authorList>
    </citation>
    <scope>NUCLEOTIDE SEQUENCE [LARGE SCALE GENOMIC DNA]</scope>
    <source>
        <strain evidence="7 8">DD5b</strain>
    </source>
</reference>
<sequence length="334" mass="37843">MKKLCIVALLALGIHGSQAQKKEAFTLQAEIANRNSDTIRILNRNNGKELLKIGVDKKGLFKGSAPVEKGFYMLFDGKEYTQLYLKNNFNLKLKMDAKQFDESIVYTGVGAVENNFLAQNTVTESKFDYNALLAANEVDFAKRIEEKKAADLASLEGKKLDPEFVALQKQSIDMNLASLKQYHQQIVESNKLNGSPSPTFEYDNYKGGKTKLEDFRGKYVYIDVWATWCGPCRQEIPFLKKAEEKYHDKNIVFVSISIDKVKDLEKWKTMVKEKELGGVQVFADNDWNSKFVQDYKITGIPRFILVDPNGNIVKADAPRPSSEELTALLDTILK</sequence>
<dbReference type="PATRIC" id="fig|29536.5.peg.1613"/>
<dbReference type="InterPro" id="IPR036249">
    <property type="entry name" value="Thioredoxin-like_sf"/>
</dbReference>
<name>A0A199XR98_9FLAO</name>
<gene>
    <name evidence="7" type="primary">tlpA_3</name>
    <name evidence="7" type="ORF">FLB_15370</name>
</gene>
<dbReference type="SUPFAM" id="SSF52833">
    <property type="entry name" value="Thioredoxin-like"/>
    <property type="match status" value="1"/>
</dbReference>
<feature type="domain" description="Thioredoxin" evidence="6">
    <location>
        <begin position="191"/>
        <end position="334"/>
    </location>
</feature>
<keyword evidence="3" id="KW-1015">Disulfide bond</keyword>
<keyword evidence="2" id="KW-0201">Cytochrome c-type biogenesis</keyword>
<dbReference type="AlphaFoldDB" id="A0A199XR98"/>
<dbReference type="Gene3D" id="3.40.30.10">
    <property type="entry name" value="Glutaredoxin"/>
    <property type="match status" value="1"/>
</dbReference>
<keyword evidence="8" id="KW-1185">Reference proteome</keyword>
<dbReference type="GO" id="GO:0017004">
    <property type="term" value="P:cytochrome complex assembly"/>
    <property type="evidence" value="ECO:0007669"/>
    <property type="project" value="UniProtKB-KW"/>
</dbReference>
<accession>A0A199XR98</accession>
<dbReference type="OrthoDB" id="743079at2"/>
<dbReference type="PROSITE" id="PS51352">
    <property type="entry name" value="THIOREDOXIN_2"/>
    <property type="match status" value="1"/>
</dbReference>
<dbReference type="PANTHER" id="PTHR42852">
    <property type="entry name" value="THIOL:DISULFIDE INTERCHANGE PROTEIN DSBE"/>
    <property type="match status" value="1"/>
</dbReference>
<comment type="subcellular location">
    <subcellularLocation>
        <location evidence="1">Cell envelope</location>
    </subcellularLocation>
</comment>
<keyword evidence="5" id="KW-0732">Signal</keyword>
<dbReference type="Proteomes" id="UP000093807">
    <property type="component" value="Unassembled WGS sequence"/>
</dbReference>
<feature type="chain" id="PRO_5008286824" evidence="5">
    <location>
        <begin position="20"/>
        <end position="334"/>
    </location>
</feature>
<dbReference type="Pfam" id="PF08534">
    <property type="entry name" value="Redoxin"/>
    <property type="match status" value="1"/>
</dbReference>